<evidence type="ECO:0000313" key="3">
    <source>
        <dbReference type="Proteomes" id="UP000235672"/>
    </source>
</evidence>
<feature type="transmembrane region" description="Helical" evidence="1">
    <location>
        <begin position="68"/>
        <end position="88"/>
    </location>
</feature>
<keyword evidence="3" id="KW-1185">Reference proteome</keyword>
<evidence type="ECO:0000313" key="2">
    <source>
        <dbReference type="EMBL" id="PMD18726.1"/>
    </source>
</evidence>
<sequence length="117" mass="13569">MRCWSRSLTNERNLSDIGCQSAVCEQRHEQRVHTNSNTFIPKILCRFSIQAKVSVPTMWWSPEVKRRTLFFSLPSSISACLSFFLVVLDRYSVSLLRTLDHLEHAVHQAGIFPMLCR</sequence>
<name>A0A2J6PXV1_9HELO</name>
<evidence type="ECO:0000256" key="1">
    <source>
        <dbReference type="SAM" id="Phobius"/>
    </source>
</evidence>
<proteinExistence type="predicted"/>
<keyword evidence="1" id="KW-0472">Membrane</keyword>
<gene>
    <name evidence="2" type="ORF">NA56DRAFT_218041</name>
</gene>
<accession>A0A2J6PXV1</accession>
<organism evidence="2 3">
    <name type="scientific">Hyaloscypha hepaticicola</name>
    <dbReference type="NCBI Taxonomy" id="2082293"/>
    <lineage>
        <taxon>Eukaryota</taxon>
        <taxon>Fungi</taxon>
        <taxon>Dikarya</taxon>
        <taxon>Ascomycota</taxon>
        <taxon>Pezizomycotina</taxon>
        <taxon>Leotiomycetes</taxon>
        <taxon>Helotiales</taxon>
        <taxon>Hyaloscyphaceae</taxon>
        <taxon>Hyaloscypha</taxon>
    </lineage>
</organism>
<dbReference type="Proteomes" id="UP000235672">
    <property type="component" value="Unassembled WGS sequence"/>
</dbReference>
<keyword evidence="1" id="KW-1133">Transmembrane helix</keyword>
<keyword evidence="1" id="KW-0812">Transmembrane</keyword>
<dbReference type="EMBL" id="KZ613492">
    <property type="protein sequence ID" value="PMD18726.1"/>
    <property type="molecule type" value="Genomic_DNA"/>
</dbReference>
<reference evidence="2 3" key="1">
    <citation type="submission" date="2016-05" db="EMBL/GenBank/DDBJ databases">
        <title>A degradative enzymes factory behind the ericoid mycorrhizal symbiosis.</title>
        <authorList>
            <consortium name="DOE Joint Genome Institute"/>
            <person name="Martino E."/>
            <person name="Morin E."/>
            <person name="Grelet G."/>
            <person name="Kuo A."/>
            <person name="Kohler A."/>
            <person name="Daghino S."/>
            <person name="Barry K."/>
            <person name="Choi C."/>
            <person name="Cichocki N."/>
            <person name="Clum A."/>
            <person name="Copeland A."/>
            <person name="Hainaut M."/>
            <person name="Haridas S."/>
            <person name="Labutti K."/>
            <person name="Lindquist E."/>
            <person name="Lipzen A."/>
            <person name="Khouja H.-R."/>
            <person name="Murat C."/>
            <person name="Ohm R."/>
            <person name="Olson A."/>
            <person name="Spatafora J."/>
            <person name="Veneault-Fourrey C."/>
            <person name="Henrissat B."/>
            <person name="Grigoriev I."/>
            <person name="Martin F."/>
            <person name="Perotto S."/>
        </authorList>
    </citation>
    <scope>NUCLEOTIDE SEQUENCE [LARGE SCALE GENOMIC DNA]</scope>
    <source>
        <strain evidence="2 3">UAMH 7357</strain>
    </source>
</reference>
<dbReference type="AlphaFoldDB" id="A0A2J6PXV1"/>
<protein>
    <submittedName>
        <fullName evidence="2">Uncharacterized protein</fullName>
    </submittedName>
</protein>